<feature type="transmembrane region" description="Helical" evidence="17">
    <location>
        <begin position="452"/>
        <end position="471"/>
    </location>
</feature>
<sequence length="516" mass="56415">MNMQHFGWLMIFSIFVIGPLAATAEDSSSGPTKSGVSIPASNLTRPLGHKHTILVEGREVRCTPAAIEEFPRPFLDAKTRARGGILVYVFLAICIILTISVLCKEYFVPAQDCLIKYLGMNSDVAGATIMAAASSIPALVTSVIGVNVVENDLGLSTTLGSGVLNAAGVLSVCALFADRSVELHAWPLVRGSFFFLLSMLIVLFALMDSEVDWIEATVCLLAYALYTLAHVYNGPLERFFKYVTGLQDRDERDLTIVDSRVRSQAIIMETIVDGFCVISDIDDMTAKKLKAKGKDCKLAKARPETDPKAWGNLSLGRKIFRILTAPSAKILSYVIPNCKKPGFEKYFLLTFVMSGALIATLSYSLVWMMAVIGFTLGIPDSVLGLTLMSFSVTLPDVMAAVLVVRKGYGDMVVSYVLGTNIFEVLVGLGLPWLVQTTIIKPGIAIELQSEGLIYSTASVLFTVILVPTLTYATRWKMNKTYGAILLVWYLTFMIFSCLYQMNFFNDSNPPSCGSLY</sequence>
<evidence type="ECO:0000256" key="7">
    <source>
        <dbReference type="ARBA" id="ARBA00022692"/>
    </source>
</evidence>
<keyword evidence="4" id="KW-0050">Antiport</keyword>
<keyword evidence="11" id="KW-0630">Potassium</keyword>
<evidence type="ECO:0000313" key="20">
    <source>
        <dbReference type="Proteomes" id="UP000694867"/>
    </source>
</evidence>
<evidence type="ECO:0000256" key="17">
    <source>
        <dbReference type="SAM" id="Phobius"/>
    </source>
</evidence>
<dbReference type="GO" id="GO:0005262">
    <property type="term" value="F:calcium channel activity"/>
    <property type="evidence" value="ECO:0007669"/>
    <property type="project" value="TreeGrafter"/>
</dbReference>
<name>A0AAJ6VWT0_9ACAR</name>
<dbReference type="InterPro" id="IPR004481">
    <property type="entry name" value="K/Na/Ca-exchanger"/>
</dbReference>
<keyword evidence="8 18" id="KW-0732">Signal</keyword>
<evidence type="ECO:0000259" key="19">
    <source>
        <dbReference type="Pfam" id="PF01699"/>
    </source>
</evidence>
<feature type="transmembrane region" description="Helical" evidence="17">
    <location>
        <begin position="85"/>
        <end position="103"/>
    </location>
</feature>
<evidence type="ECO:0000256" key="2">
    <source>
        <dbReference type="ARBA" id="ARBA00005364"/>
    </source>
</evidence>
<comment type="subcellular location">
    <subcellularLocation>
        <location evidence="1">Membrane</location>
        <topology evidence="1">Multi-pass membrane protein</topology>
    </subcellularLocation>
</comment>
<evidence type="ECO:0000256" key="18">
    <source>
        <dbReference type="SAM" id="SignalP"/>
    </source>
</evidence>
<protein>
    <submittedName>
        <fullName evidence="21">Probable sodium/potassium/calcium exchanger CG1090</fullName>
    </submittedName>
</protein>
<evidence type="ECO:0000256" key="11">
    <source>
        <dbReference type="ARBA" id="ARBA00022958"/>
    </source>
</evidence>
<dbReference type="GO" id="GO:0006874">
    <property type="term" value="P:intracellular calcium ion homeostasis"/>
    <property type="evidence" value="ECO:0007669"/>
    <property type="project" value="TreeGrafter"/>
</dbReference>
<keyword evidence="16" id="KW-0739">Sodium transport</keyword>
<keyword evidence="12 17" id="KW-1133">Transmembrane helix</keyword>
<evidence type="ECO:0000256" key="1">
    <source>
        <dbReference type="ARBA" id="ARBA00004141"/>
    </source>
</evidence>
<feature type="transmembrane region" description="Helical" evidence="17">
    <location>
        <begin position="382"/>
        <end position="404"/>
    </location>
</feature>
<evidence type="ECO:0000313" key="21">
    <source>
        <dbReference type="RefSeq" id="XP_003742183.1"/>
    </source>
</evidence>
<evidence type="ECO:0000256" key="10">
    <source>
        <dbReference type="ARBA" id="ARBA00022847"/>
    </source>
</evidence>
<keyword evidence="14" id="KW-0406">Ion transport</keyword>
<evidence type="ECO:0000256" key="16">
    <source>
        <dbReference type="ARBA" id="ARBA00023201"/>
    </source>
</evidence>
<feature type="domain" description="Sodium/calcium exchanger membrane region" evidence="19">
    <location>
        <begin position="348"/>
        <end position="497"/>
    </location>
</feature>
<organism evidence="20 21">
    <name type="scientific">Galendromus occidentalis</name>
    <name type="common">western predatory mite</name>
    <dbReference type="NCBI Taxonomy" id="34638"/>
    <lineage>
        <taxon>Eukaryota</taxon>
        <taxon>Metazoa</taxon>
        <taxon>Ecdysozoa</taxon>
        <taxon>Arthropoda</taxon>
        <taxon>Chelicerata</taxon>
        <taxon>Arachnida</taxon>
        <taxon>Acari</taxon>
        <taxon>Parasitiformes</taxon>
        <taxon>Mesostigmata</taxon>
        <taxon>Gamasina</taxon>
        <taxon>Phytoseioidea</taxon>
        <taxon>Phytoseiidae</taxon>
        <taxon>Typhlodrominae</taxon>
        <taxon>Galendromus</taxon>
    </lineage>
</organism>
<dbReference type="GO" id="GO:0015293">
    <property type="term" value="F:symporter activity"/>
    <property type="evidence" value="ECO:0007669"/>
    <property type="project" value="UniProtKB-KW"/>
</dbReference>
<evidence type="ECO:0000256" key="4">
    <source>
        <dbReference type="ARBA" id="ARBA00022449"/>
    </source>
</evidence>
<evidence type="ECO:0000256" key="5">
    <source>
        <dbReference type="ARBA" id="ARBA00022538"/>
    </source>
</evidence>
<dbReference type="KEGG" id="goe:100903741"/>
<feature type="domain" description="Sodium/calcium exchanger membrane region" evidence="19">
    <location>
        <begin position="90"/>
        <end position="229"/>
    </location>
</feature>
<proteinExistence type="inferred from homology"/>
<keyword evidence="13" id="KW-0915">Sodium</keyword>
<feature type="transmembrane region" description="Helical" evidence="17">
    <location>
        <begin position="188"/>
        <end position="207"/>
    </location>
</feature>
<keyword evidence="7 17" id="KW-0812">Transmembrane</keyword>
<keyword evidence="9" id="KW-0106">Calcium</keyword>
<feature type="transmembrane region" description="Helical" evidence="17">
    <location>
        <begin position="124"/>
        <end position="149"/>
    </location>
</feature>
<feature type="transmembrane region" description="Helical" evidence="17">
    <location>
        <begin position="483"/>
        <end position="501"/>
    </location>
</feature>
<dbReference type="AlphaFoldDB" id="A0AAJ6VWT0"/>
<keyword evidence="3" id="KW-0813">Transport</keyword>
<keyword evidence="10" id="KW-0769">Symport</keyword>
<dbReference type="GeneID" id="100903741"/>
<keyword evidence="5" id="KW-0633">Potassium transport</keyword>
<dbReference type="InterPro" id="IPR044880">
    <property type="entry name" value="NCX_ion-bd_dom_sf"/>
</dbReference>
<dbReference type="Pfam" id="PF01699">
    <property type="entry name" value="Na_Ca_ex"/>
    <property type="match status" value="2"/>
</dbReference>
<keyword evidence="6" id="KW-0109">Calcium transport</keyword>
<keyword evidence="20" id="KW-1185">Reference proteome</keyword>
<keyword evidence="15 17" id="KW-0472">Membrane</keyword>
<accession>A0AAJ6VWT0</accession>
<evidence type="ECO:0000256" key="15">
    <source>
        <dbReference type="ARBA" id="ARBA00023136"/>
    </source>
</evidence>
<gene>
    <name evidence="21" type="primary">LOC100903741</name>
</gene>
<evidence type="ECO:0000256" key="14">
    <source>
        <dbReference type="ARBA" id="ARBA00023065"/>
    </source>
</evidence>
<dbReference type="FunFam" id="1.20.1420.30:FF:000009">
    <property type="entry name" value="sodium/potassium/calcium exchanger 5 isoform X2"/>
    <property type="match status" value="1"/>
</dbReference>
<evidence type="ECO:0000256" key="3">
    <source>
        <dbReference type="ARBA" id="ARBA00022448"/>
    </source>
</evidence>
<dbReference type="GO" id="GO:0005886">
    <property type="term" value="C:plasma membrane"/>
    <property type="evidence" value="ECO:0007669"/>
    <property type="project" value="TreeGrafter"/>
</dbReference>
<comment type="similarity">
    <text evidence="2">Belongs to the Ca(2+):cation antiporter (CaCA) (TC 2.A.19) family. SLC24A subfamily.</text>
</comment>
<evidence type="ECO:0000256" key="8">
    <source>
        <dbReference type="ARBA" id="ARBA00022729"/>
    </source>
</evidence>
<feature type="transmembrane region" description="Helical" evidence="17">
    <location>
        <begin position="213"/>
        <end position="232"/>
    </location>
</feature>
<dbReference type="RefSeq" id="XP_003742183.1">
    <property type="nucleotide sequence ID" value="XM_003742135.1"/>
</dbReference>
<evidence type="ECO:0000256" key="13">
    <source>
        <dbReference type="ARBA" id="ARBA00023053"/>
    </source>
</evidence>
<reference evidence="21" key="1">
    <citation type="submission" date="2025-08" db="UniProtKB">
        <authorList>
            <consortium name="RefSeq"/>
        </authorList>
    </citation>
    <scope>IDENTIFICATION</scope>
</reference>
<dbReference type="Gene3D" id="1.20.1420.30">
    <property type="entry name" value="NCX, central ion-binding region"/>
    <property type="match status" value="2"/>
</dbReference>
<dbReference type="InterPro" id="IPR004837">
    <property type="entry name" value="NaCa_Exmemb"/>
</dbReference>
<feature type="chain" id="PRO_5042552695" evidence="18">
    <location>
        <begin position="25"/>
        <end position="516"/>
    </location>
</feature>
<feature type="transmembrane region" description="Helical" evidence="17">
    <location>
        <begin position="346"/>
        <end position="376"/>
    </location>
</feature>
<dbReference type="Proteomes" id="UP000694867">
    <property type="component" value="Unplaced"/>
</dbReference>
<dbReference type="NCBIfam" id="TIGR00367">
    <property type="entry name" value="calcium/sodium antiporter"/>
    <property type="match status" value="1"/>
</dbReference>
<feature type="transmembrane region" description="Helical" evidence="17">
    <location>
        <begin position="155"/>
        <end position="176"/>
    </location>
</feature>
<feature type="transmembrane region" description="Helical" evidence="17">
    <location>
        <begin position="411"/>
        <end position="432"/>
    </location>
</feature>
<evidence type="ECO:0000256" key="6">
    <source>
        <dbReference type="ARBA" id="ARBA00022568"/>
    </source>
</evidence>
<dbReference type="PANTHER" id="PTHR10846:SF74">
    <property type="entry name" value="SODIUM_POTASSIUM_CALCIUM EXCHANGER CG1090-RELATED"/>
    <property type="match status" value="1"/>
</dbReference>
<evidence type="ECO:0000256" key="9">
    <source>
        <dbReference type="ARBA" id="ARBA00022837"/>
    </source>
</evidence>
<dbReference type="PANTHER" id="PTHR10846">
    <property type="entry name" value="SODIUM/POTASSIUM/CALCIUM EXCHANGER"/>
    <property type="match status" value="1"/>
</dbReference>
<evidence type="ECO:0000256" key="12">
    <source>
        <dbReference type="ARBA" id="ARBA00022989"/>
    </source>
</evidence>
<dbReference type="GO" id="GO:0008273">
    <property type="term" value="F:calcium, potassium:sodium antiporter activity"/>
    <property type="evidence" value="ECO:0007669"/>
    <property type="project" value="TreeGrafter"/>
</dbReference>
<feature type="signal peptide" evidence="18">
    <location>
        <begin position="1"/>
        <end position="24"/>
    </location>
</feature>